<accession>A0ACB7PJ93</accession>
<organism evidence="1 2">
    <name type="scientific">Chaetomium tenue</name>
    <dbReference type="NCBI Taxonomy" id="1854479"/>
    <lineage>
        <taxon>Eukaryota</taxon>
        <taxon>Fungi</taxon>
        <taxon>Dikarya</taxon>
        <taxon>Ascomycota</taxon>
        <taxon>Pezizomycotina</taxon>
        <taxon>Sordariomycetes</taxon>
        <taxon>Sordariomycetidae</taxon>
        <taxon>Sordariales</taxon>
        <taxon>Chaetomiaceae</taxon>
        <taxon>Chaetomium</taxon>
    </lineage>
</organism>
<protein>
    <submittedName>
        <fullName evidence="1">Uncharacterized protein</fullName>
    </submittedName>
</protein>
<dbReference type="EMBL" id="JAGIZQ010000002">
    <property type="protein sequence ID" value="KAH6640461.1"/>
    <property type="molecule type" value="Genomic_DNA"/>
</dbReference>
<proteinExistence type="predicted"/>
<reference evidence="1 2" key="1">
    <citation type="journal article" date="2021" name="Nat. Commun.">
        <title>Genetic determinants of endophytism in the Arabidopsis root mycobiome.</title>
        <authorList>
            <person name="Mesny F."/>
            <person name="Miyauchi S."/>
            <person name="Thiergart T."/>
            <person name="Pickel B."/>
            <person name="Atanasova L."/>
            <person name="Karlsson M."/>
            <person name="Huettel B."/>
            <person name="Barry K.W."/>
            <person name="Haridas S."/>
            <person name="Chen C."/>
            <person name="Bauer D."/>
            <person name="Andreopoulos W."/>
            <person name="Pangilinan J."/>
            <person name="LaButti K."/>
            <person name="Riley R."/>
            <person name="Lipzen A."/>
            <person name="Clum A."/>
            <person name="Drula E."/>
            <person name="Henrissat B."/>
            <person name="Kohler A."/>
            <person name="Grigoriev I.V."/>
            <person name="Martin F.M."/>
            <person name="Hacquard S."/>
        </authorList>
    </citation>
    <scope>NUCLEOTIDE SEQUENCE [LARGE SCALE GENOMIC DNA]</scope>
    <source>
        <strain evidence="1 2">MPI-SDFR-AT-0079</strain>
    </source>
</reference>
<sequence>MEECSALGTYCQSPVYDYLMHAMLGLAASHLDIYGANVSSHALTHRVKAITLLNQALSTHPTSTAEADARFAAIFALAFQASCMPEGMTEFMSMIKGCHVIATTSLLEYQDSLFSVFTRDGYGNSVRKILGSAPIVLQRKDEDLLSSFLESLRALGPLCTSSLEVRFLASTEHVVKIARVSAAEAFAHFSEHYGLVLHAAPEEYAPFVDPNHYPAQLLLIHFVLIEFAIGYIALGEVGRRFAYREKSCIAWMNQLAANLPERYKKYAEWPMNYVRTELVG</sequence>
<name>A0ACB7PJ93_9PEZI</name>
<comment type="caution">
    <text evidence="1">The sequence shown here is derived from an EMBL/GenBank/DDBJ whole genome shotgun (WGS) entry which is preliminary data.</text>
</comment>
<evidence type="ECO:0000313" key="2">
    <source>
        <dbReference type="Proteomes" id="UP000724584"/>
    </source>
</evidence>
<evidence type="ECO:0000313" key="1">
    <source>
        <dbReference type="EMBL" id="KAH6640461.1"/>
    </source>
</evidence>
<dbReference type="Proteomes" id="UP000724584">
    <property type="component" value="Unassembled WGS sequence"/>
</dbReference>
<keyword evidence="2" id="KW-1185">Reference proteome</keyword>
<gene>
    <name evidence="1" type="ORF">F5144DRAFT_94582</name>
</gene>